<sequence>MKTIFFLKALLILLTTFLFSNCNNNDEFPEDIINITILNNKEETFTSMKIEVTSTYEGQNEIIERGIAYSTNTNPTINDNIIIKTNNTYTASIFNLTANTTYHFRAYIKTDDKTTYSDEKTFKTLSLDDTSWKVTTVYPNSNNYEIISQVDFLQNGTTKFDEIDFPGTYTTLGTWSLNGNNLTYIWEGNNSNNSTYIYYGVLSGMSIEGTYSHIHLSDGIWSATPL</sequence>
<keyword evidence="1" id="KW-0732">Signal</keyword>
<feature type="signal peptide" evidence="1">
    <location>
        <begin position="1"/>
        <end position="25"/>
    </location>
</feature>
<evidence type="ECO:0000313" key="2">
    <source>
        <dbReference type="EMBL" id="MFD0993754.1"/>
    </source>
</evidence>
<dbReference type="Proteomes" id="UP001597062">
    <property type="component" value="Unassembled WGS sequence"/>
</dbReference>
<keyword evidence="3" id="KW-1185">Reference proteome</keyword>
<comment type="caution">
    <text evidence="2">The sequence shown here is derived from an EMBL/GenBank/DDBJ whole genome shotgun (WGS) entry which is preliminary data.</text>
</comment>
<organism evidence="2 3">
    <name type="scientific">Tenacibaculum geojense</name>
    <dbReference type="NCBI Taxonomy" id="915352"/>
    <lineage>
        <taxon>Bacteria</taxon>
        <taxon>Pseudomonadati</taxon>
        <taxon>Bacteroidota</taxon>
        <taxon>Flavobacteriia</taxon>
        <taxon>Flavobacteriales</taxon>
        <taxon>Flavobacteriaceae</taxon>
        <taxon>Tenacibaculum</taxon>
    </lineage>
</organism>
<dbReference type="EMBL" id="JBHTJR010000051">
    <property type="protein sequence ID" value="MFD0993754.1"/>
    <property type="molecule type" value="Genomic_DNA"/>
</dbReference>
<reference evidence="3" key="1">
    <citation type="journal article" date="2019" name="Int. J. Syst. Evol. Microbiol.">
        <title>The Global Catalogue of Microorganisms (GCM) 10K type strain sequencing project: providing services to taxonomists for standard genome sequencing and annotation.</title>
        <authorList>
            <consortium name="The Broad Institute Genomics Platform"/>
            <consortium name="The Broad Institute Genome Sequencing Center for Infectious Disease"/>
            <person name="Wu L."/>
            <person name="Ma J."/>
        </authorList>
    </citation>
    <scope>NUCLEOTIDE SEQUENCE [LARGE SCALE GENOMIC DNA]</scope>
    <source>
        <strain evidence="3">CCUG 60527</strain>
    </source>
</reference>
<evidence type="ECO:0008006" key="4">
    <source>
        <dbReference type="Google" id="ProtNLM"/>
    </source>
</evidence>
<gene>
    <name evidence="2" type="ORF">ACFQ1U_11105</name>
</gene>
<evidence type="ECO:0000313" key="3">
    <source>
        <dbReference type="Proteomes" id="UP001597062"/>
    </source>
</evidence>
<accession>A0ABW3JTT6</accession>
<name>A0ABW3JTT6_9FLAO</name>
<dbReference type="RefSeq" id="WP_386108332.1">
    <property type="nucleotide sequence ID" value="NZ_JBHTJR010000051.1"/>
</dbReference>
<evidence type="ECO:0000256" key="1">
    <source>
        <dbReference type="SAM" id="SignalP"/>
    </source>
</evidence>
<protein>
    <recommendedName>
        <fullName evidence="4">Fibronectin type-III domain-containing protein</fullName>
    </recommendedName>
</protein>
<proteinExistence type="predicted"/>
<feature type="chain" id="PRO_5047305076" description="Fibronectin type-III domain-containing protein" evidence="1">
    <location>
        <begin position="26"/>
        <end position="226"/>
    </location>
</feature>